<proteinExistence type="predicted"/>
<dbReference type="Pfam" id="PF18780">
    <property type="entry name" value="HNH_repeat"/>
    <property type="match status" value="1"/>
</dbReference>
<sequence>MERNISTEALFDNLKLVWIAKGKQPVFRDMSVPPSQYTAQTYTTRFGGWRKALEEFVISVNQEQNDILSYEAEIKTTGSPREQNATPR</sequence>
<evidence type="ECO:0000313" key="2">
    <source>
        <dbReference type="Proteomes" id="UP000683551"/>
    </source>
</evidence>
<evidence type="ECO:0000313" key="1">
    <source>
        <dbReference type="EMBL" id="QWY76962.1"/>
    </source>
</evidence>
<gene>
    <name evidence="1" type="ORF">JZL65_10810</name>
</gene>
<dbReference type="AlphaFoldDB" id="A0A9E6MXR0"/>
<accession>A0A9E6MXR0</accession>
<name>A0A9E6MXR0_9PROT</name>
<protein>
    <submittedName>
        <fullName evidence="1">Uncharacterized protein</fullName>
    </submittedName>
</protein>
<dbReference type="Proteomes" id="UP000683551">
    <property type="component" value="Chromosome"/>
</dbReference>
<reference evidence="1" key="1">
    <citation type="submission" date="2021-02" db="EMBL/GenBank/DDBJ databases">
        <title>Comparative genomics of Ferrovum myxofaciens strains, predominant extremophile bacteria forming large biofilm stalactites in acid mine ecosystems.</title>
        <authorList>
            <person name="Burkartova K."/>
            <person name="Ridl J."/>
            <person name="Pajer P."/>
            <person name="Falteisek L."/>
        </authorList>
    </citation>
    <scope>NUCLEOTIDE SEQUENCE</scope>
    <source>
        <strain evidence="1">MI1III</strain>
    </source>
</reference>
<organism evidence="1 2">
    <name type="scientific">Ferrovum myxofaciens</name>
    <dbReference type="NCBI Taxonomy" id="416213"/>
    <lineage>
        <taxon>Bacteria</taxon>
        <taxon>Pseudomonadati</taxon>
        <taxon>Pseudomonadota</taxon>
        <taxon>Betaproteobacteria</taxon>
        <taxon>Ferrovales</taxon>
        <taxon>Ferrovaceae</taxon>
        <taxon>Ferrovum</taxon>
    </lineage>
</organism>
<dbReference type="EMBL" id="CP071137">
    <property type="protein sequence ID" value="QWY76962.1"/>
    <property type="molecule type" value="Genomic_DNA"/>
</dbReference>
<dbReference type="RefSeq" id="WP_273144134.1">
    <property type="nucleotide sequence ID" value="NZ_CP070327.1"/>
</dbReference>
<dbReference type="InterPro" id="IPR041025">
    <property type="entry name" value="HNH_repeat"/>
</dbReference>